<dbReference type="PANTHER" id="PTHR11620">
    <property type="entry name" value="60S RIBOSOMAL PROTEIN L23A"/>
    <property type="match status" value="1"/>
</dbReference>
<evidence type="ECO:0000313" key="8">
    <source>
        <dbReference type="EMBL" id="HGM06804.1"/>
    </source>
</evidence>
<evidence type="ECO:0000256" key="4">
    <source>
        <dbReference type="ARBA" id="ARBA00022980"/>
    </source>
</evidence>
<reference evidence="8" key="1">
    <citation type="journal article" date="2020" name="mSystems">
        <title>Genome- and Community-Level Interaction Insights into Carbon Utilization and Element Cycling Functions of Hydrothermarchaeota in Hydrothermal Sediment.</title>
        <authorList>
            <person name="Zhou Z."/>
            <person name="Liu Y."/>
            <person name="Xu W."/>
            <person name="Pan J."/>
            <person name="Luo Z.H."/>
            <person name="Li M."/>
        </authorList>
    </citation>
    <scope>NUCLEOTIDE SEQUENCE [LARGE SCALE GENOMIC DNA]</scope>
    <source>
        <strain evidence="8">SpSt-658</strain>
    </source>
</reference>
<dbReference type="EMBL" id="DTCA01000004">
    <property type="protein sequence ID" value="HGM06804.1"/>
    <property type="molecule type" value="Genomic_DNA"/>
</dbReference>
<sequence length="80" mass="9443">MIINIISTEKAYRLAEKHNYLLFKVRRDANKKQIKEAIEKLYNITVVKVNTVIDRDGYKKAYVRLAPEHNALDILDRLSR</sequence>
<evidence type="ECO:0000256" key="3">
    <source>
        <dbReference type="ARBA" id="ARBA00022884"/>
    </source>
</evidence>
<proteinExistence type="inferred from homology"/>
<evidence type="ECO:0000256" key="6">
    <source>
        <dbReference type="HAMAP-Rule" id="MF_01369"/>
    </source>
</evidence>
<dbReference type="GO" id="GO:0005840">
    <property type="term" value="C:ribosome"/>
    <property type="evidence" value="ECO:0007669"/>
    <property type="project" value="UniProtKB-KW"/>
</dbReference>
<dbReference type="InterPro" id="IPR012678">
    <property type="entry name" value="Ribosomal_uL23/eL15/eS24_sf"/>
</dbReference>
<organism evidence="8">
    <name type="scientific">Ignisphaera aggregans</name>
    <dbReference type="NCBI Taxonomy" id="334771"/>
    <lineage>
        <taxon>Archaea</taxon>
        <taxon>Thermoproteota</taxon>
        <taxon>Thermoprotei</taxon>
        <taxon>Desulfurococcales</taxon>
        <taxon>Desulfurococcaceae</taxon>
        <taxon>Ignisphaera</taxon>
    </lineage>
</organism>
<evidence type="ECO:0000256" key="1">
    <source>
        <dbReference type="ARBA" id="ARBA00006700"/>
    </source>
</evidence>
<gene>
    <name evidence="6" type="primary">rpl23</name>
    <name evidence="8" type="ORF">ENU31_00130</name>
</gene>
<dbReference type="SUPFAM" id="SSF54189">
    <property type="entry name" value="Ribosomal proteins S24e, L23 and L15e"/>
    <property type="match status" value="1"/>
</dbReference>
<comment type="function">
    <text evidence="6">Binds to 23S rRNA. One of the proteins that surrounds the polypeptide exit tunnel on the outside of the ribosome.</text>
</comment>
<keyword evidence="5 6" id="KW-0687">Ribonucleoprotein</keyword>
<evidence type="ECO:0000256" key="5">
    <source>
        <dbReference type="ARBA" id="ARBA00023274"/>
    </source>
</evidence>
<comment type="caution">
    <text evidence="8">The sequence shown here is derived from an EMBL/GenBank/DDBJ whole genome shotgun (WGS) entry which is preliminary data.</text>
</comment>
<dbReference type="InterPro" id="IPR013025">
    <property type="entry name" value="Ribosomal_uL23-like"/>
</dbReference>
<dbReference type="GO" id="GO:0019843">
    <property type="term" value="F:rRNA binding"/>
    <property type="evidence" value="ECO:0007669"/>
    <property type="project" value="UniProtKB-UniRule"/>
</dbReference>
<dbReference type="GO" id="GO:0006412">
    <property type="term" value="P:translation"/>
    <property type="evidence" value="ECO:0007669"/>
    <property type="project" value="UniProtKB-UniRule"/>
</dbReference>
<keyword evidence="2 6" id="KW-0699">rRNA-binding</keyword>
<dbReference type="InterPro" id="IPR001014">
    <property type="entry name" value="Ribosomal_uL23_CS"/>
</dbReference>
<name>A0A7C4D2M7_9CREN</name>
<dbReference type="HAMAP" id="MF_01369_A">
    <property type="entry name" value="Ribosomal_uL23_A"/>
    <property type="match status" value="1"/>
</dbReference>
<comment type="subunit">
    <text evidence="6">Part of the 50S ribosomal subunit. Contacts protein L29.</text>
</comment>
<comment type="similarity">
    <text evidence="1 6 7">Belongs to the universal ribosomal protein uL23 family.</text>
</comment>
<evidence type="ECO:0000256" key="2">
    <source>
        <dbReference type="ARBA" id="ARBA00022730"/>
    </source>
</evidence>
<dbReference type="Pfam" id="PF00276">
    <property type="entry name" value="Ribosomal_L23"/>
    <property type="match status" value="1"/>
</dbReference>
<evidence type="ECO:0000256" key="7">
    <source>
        <dbReference type="RuleBase" id="RU003934"/>
    </source>
</evidence>
<dbReference type="NCBIfam" id="NF011118">
    <property type="entry name" value="PRK14548.1"/>
    <property type="match status" value="1"/>
</dbReference>
<keyword evidence="4 6" id="KW-0689">Ribosomal protein</keyword>
<dbReference type="GO" id="GO:1990904">
    <property type="term" value="C:ribonucleoprotein complex"/>
    <property type="evidence" value="ECO:0007669"/>
    <property type="project" value="UniProtKB-KW"/>
</dbReference>
<dbReference type="Gene3D" id="3.30.70.330">
    <property type="match status" value="1"/>
</dbReference>
<dbReference type="PROSITE" id="PS00050">
    <property type="entry name" value="RIBOSOMAL_L23"/>
    <property type="match status" value="1"/>
</dbReference>
<accession>A0A7C4D2M7</accession>
<protein>
    <recommendedName>
        <fullName evidence="6">Large ribosomal subunit protein uL23</fullName>
    </recommendedName>
</protein>
<dbReference type="GO" id="GO:0003735">
    <property type="term" value="F:structural constituent of ribosome"/>
    <property type="evidence" value="ECO:0007669"/>
    <property type="project" value="InterPro"/>
</dbReference>
<dbReference type="AlphaFoldDB" id="A0A7C4D2M7"/>
<keyword evidence="3 6" id="KW-0694">RNA-binding</keyword>
<dbReference type="InterPro" id="IPR012677">
    <property type="entry name" value="Nucleotide-bd_a/b_plait_sf"/>
</dbReference>